<keyword evidence="3" id="KW-1185">Reference proteome</keyword>
<feature type="region of interest" description="Disordered" evidence="1">
    <location>
        <begin position="985"/>
        <end position="1073"/>
    </location>
</feature>
<feature type="compositionally biased region" description="Basic and acidic residues" evidence="1">
    <location>
        <begin position="77"/>
        <end position="90"/>
    </location>
</feature>
<protein>
    <submittedName>
        <fullName evidence="2">Uncharacterized protein</fullName>
    </submittedName>
</protein>
<feature type="compositionally biased region" description="Polar residues" evidence="1">
    <location>
        <begin position="384"/>
        <end position="400"/>
    </location>
</feature>
<proteinExistence type="predicted"/>
<feature type="region of interest" description="Disordered" evidence="1">
    <location>
        <begin position="63"/>
        <end position="95"/>
    </location>
</feature>
<dbReference type="EMBL" id="JAADJZ010000005">
    <property type="protein sequence ID" value="KAF2874704.1"/>
    <property type="molecule type" value="Genomic_DNA"/>
</dbReference>
<gene>
    <name evidence="2" type="ORF">BDV95DRAFT_563443</name>
</gene>
<feature type="region of interest" description="Disordered" evidence="1">
    <location>
        <begin position="164"/>
        <end position="186"/>
    </location>
</feature>
<dbReference type="OrthoDB" id="3800826at2759"/>
<feature type="region of interest" description="Disordered" evidence="1">
    <location>
        <begin position="379"/>
        <end position="402"/>
    </location>
</feature>
<feature type="compositionally biased region" description="Polar residues" evidence="1">
    <location>
        <begin position="645"/>
        <end position="665"/>
    </location>
</feature>
<comment type="caution">
    <text evidence="2">The sequence shown here is derived from an EMBL/GenBank/DDBJ whole genome shotgun (WGS) entry which is preliminary data.</text>
</comment>
<dbReference type="AlphaFoldDB" id="A0A7C8MQM5"/>
<evidence type="ECO:0000313" key="2">
    <source>
        <dbReference type="EMBL" id="KAF2874704.1"/>
    </source>
</evidence>
<sequence length="1073" mass="120259">MLARTTFLRISCSLHTCNRISIASRHPHQRISAHRTALINGLRHRNCFYSGILDLLRNQERERRNGDDAGSNSTSADHAKTEHEDNVKEVDGEEEQFDERYKKTADDMGTSFGVHGPVVATTSTEALSDFDRPRTKGKALATADPGFLEPDEALEIDPPLWTDPDDGAAAKVSVEGSNTEGAPKQPEPLYQLSFEHYTPIERLPQSENEALSLSSSDTGMSIESQGYSGNQPALPPPSCFGLVAVLSLEELLNAIVMNVSDYIHPASVFSTWSSELFESIQDARRVQICADALTFLTFQPYIRSPLFAISPVSVFYIQYQQLRKMPPLMHQTIVTFLHGSFTRMLTQEAFTNRHTVSSFFHKRRKIICAPVAESVAQRGDATHRQTTGIAGSTTSLTDNGSPLREAETVKSVHIGAFENHWSSLDNHFSLRDRCIDRVRKAARLSRLSRKRRDNVIDVLHLGTVHLARVLERTHSISQKLSFIHDLLFAFKKLDIAVSKEYYTQESLEDKLHALAVFKQAHDQHILVQNVLKSLQYAVELLKGYDIPPDSYHANDLITTAVLSECKSVSSSATIAYTPDATTFPGVESSRSESALPTDNTSSSENTRSSDNTSSSPGTSHAQKKIASTDAPSENEKISSIGAPFTNDTSPVLDGSSTGATLGQPASQNIGLRSYIGTMELRIQKEVTQLCAGLPSSWTADQKLRRRDYHIHKIRSWQGKLKSLVRQLAIFDDRAEKQVKLPLETRGMHLSELHADTPAFLPYGTQHDMLRDILDDFKRAIYAFGNNLVPKFMEAKGWDCYQAVDVVEFEILCRSHNKPREELESLFVRASGLLNSRLGNHQTVFGRLRQCRNMYAHHLRDMSANDIKEMFTQLRILARELKGKALDKRLKHYVEVLSQYNDSYQRFRDDLRRKTQMQIGGLAQQKKEKLAELKRLDHEYAEALKKYGRREKQGAKACVSQLKIFPQLPSENLPGLAASKAHQFASADEVVDEQGTNVDKSEPQDLEDQALPATPTPDKMVPLMDKTAPAEETTPSRKFRGRKRRLWRRVALQRQLPSSSDAGEEIAPDEATRG</sequence>
<feature type="compositionally biased region" description="Low complexity" evidence="1">
    <location>
        <begin position="597"/>
        <end position="619"/>
    </location>
</feature>
<organism evidence="2 3">
    <name type="scientific">Massariosphaeria phaeospora</name>
    <dbReference type="NCBI Taxonomy" id="100035"/>
    <lineage>
        <taxon>Eukaryota</taxon>
        <taxon>Fungi</taxon>
        <taxon>Dikarya</taxon>
        <taxon>Ascomycota</taxon>
        <taxon>Pezizomycotina</taxon>
        <taxon>Dothideomycetes</taxon>
        <taxon>Pleosporomycetidae</taxon>
        <taxon>Pleosporales</taxon>
        <taxon>Pleosporales incertae sedis</taxon>
        <taxon>Massariosphaeria</taxon>
    </lineage>
</organism>
<name>A0A7C8MQM5_9PLEO</name>
<accession>A0A7C8MQM5</accession>
<dbReference type="Proteomes" id="UP000481861">
    <property type="component" value="Unassembled WGS sequence"/>
</dbReference>
<evidence type="ECO:0000256" key="1">
    <source>
        <dbReference type="SAM" id="MobiDB-lite"/>
    </source>
</evidence>
<feature type="region of interest" description="Disordered" evidence="1">
    <location>
        <begin position="579"/>
        <end position="665"/>
    </location>
</feature>
<feature type="compositionally biased region" description="Basic residues" evidence="1">
    <location>
        <begin position="1036"/>
        <end position="1047"/>
    </location>
</feature>
<reference evidence="2 3" key="1">
    <citation type="submission" date="2020-01" db="EMBL/GenBank/DDBJ databases">
        <authorList>
            <consortium name="DOE Joint Genome Institute"/>
            <person name="Haridas S."/>
            <person name="Albert R."/>
            <person name="Binder M."/>
            <person name="Bloem J."/>
            <person name="Labutti K."/>
            <person name="Salamov A."/>
            <person name="Andreopoulos B."/>
            <person name="Baker S.E."/>
            <person name="Barry K."/>
            <person name="Bills G."/>
            <person name="Bluhm B.H."/>
            <person name="Cannon C."/>
            <person name="Castanera R."/>
            <person name="Culley D.E."/>
            <person name="Daum C."/>
            <person name="Ezra D."/>
            <person name="Gonzalez J.B."/>
            <person name="Henrissat B."/>
            <person name="Kuo A."/>
            <person name="Liang C."/>
            <person name="Lipzen A."/>
            <person name="Lutzoni F."/>
            <person name="Magnuson J."/>
            <person name="Mondo S."/>
            <person name="Nolan M."/>
            <person name="Ohm R."/>
            <person name="Pangilinan J."/>
            <person name="Park H.-J.H."/>
            <person name="Ramirez L."/>
            <person name="Alfaro M."/>
            <person name="Sun H."/>
            <person name="Tritt A."/>
            <person name="Yoshinaga Y."/>
            <person name="Zwiers L.-H.L."/>
            <person name="Turgeon B.G."/>
            <person name="Goodwin S.B."/>
            <person name="Spatafora J.W."/>
            <person name="Crous P.W."/>
            <person name="Grigoriev I.V."/>
        </authorList>
    </citation>
    <scope>NUCLEOTIDE SEQUENCE [LARGE SCALE GENOMIC DNA]</scope>
    <source>
        <strain evidence="2 3">CBS 611.86</strain>
    </source>
</reference>
<evidence type="ECO:0000313" key="3">
    <source>
        <dbReference type="Proteomes" id="UP000481861"/>
    </source>
</evidence>